<accession>A0AAN9BAQ2</accession>
<evidence type="ECO:0000256" key="10">
    <source>
        <dbReference type="ARBA" id="ARBA00023299"/>
    </source>
</evidence>
<dbReference type="PANTHER" id="PTHR43344:SF2">
    <property type="entry name" value="PHOSPHOSERINE PHOSPHATASE"/>
    <property type="match status" value="1"/>
</dbReference>
<keyword evidence="6" id="KW-0028">Amino-acid biosynthesis</keyword>
<evidence type="ECO:0000256" key="6">
    <source>
        <dbReference type="ARBA" id="ARBA00022605"/>
    </source>
</evidence>
<dbReference type="CDD" id="cd04309">
    <property type="entry name" value="HAD_PSP_eu"/>
    <property type="match status" value="1"/>
</dbReference>
<keyword evidence="10" id="KW-0718">Serine biosynthesis</keyword>
<dbReference type="GO" id="GO:0036424">
    <property type="term" value="F:L-phosphoserine phosphatase activity"/>
    <property type="evidence" value="ECO:0007669"/>
    <property type="project" value="InterPro"/>
</dbReference>
<evidence type="ECO:0000256" key="8">
    <source>
        <dbReference type="ARBA" id="ARBA00022801"/>
    </source>
</evidence>
<comment type="similarity">
    <text evidence="3">Belongs to the HAD-like hydrolase superfamily. SerB family.</text>
</comment>
<dbReference type="InterPro" id="IPR004469">
    <property type="entry name" value="PSP"/>
</dbReference>
<dbReference type="FunFam" id="3.40.50.1000:FF:000077">
    <property type="entry name" value="Phosphoserine phosphatase, chloroplastic"/>
    <property type="match status" value="1"/>
</dbReference>
<keyword evidence="7" id="KW-0479">Metal-binding</keyword>
<evidence type="ECO:0000256" key="11">
    <source>
        <dbReference type="ARBA" id="ARBA00031693"/>
    </source>
</evidence>
<dbReference type="EMBL" id="JBAMIC010000010">
    <property type="protein sequence ID" value="KAK7102521.1"/>
    <property type="molecule type" value="Genomic_DNA"/>
</dbReference>
<keyword evidence="9" id="KW-0460">Magnesium</keyword>
<evidence type="ECO:0000256" key="12">
    <source>
        <dbReference type="PIRSR" id="PIRSR604469-1"/>
    </source>
</evidence>
<dbReference type="GO" id="GO:0005737">
    <property type="term" value="C:cytoplasm"/>
    <property type="evidence" value="ECO:0007669"/>
    <property type="project" value="TreeGrafter"/>
</dbReference>
<reference evidence="13 14" key="1">
    <citation type="submission" date="2024-02" db="EMBL/GenBank/DDBJ databases">
        <title>Chromosome-scale genome assembly of the rough periwinkle Littorina saxatilis.</title>
        <authorList>
            <person name="De Jode A."/>
            <person name="Faria R."/>
            <person name="Formenti G."/>
            <person name="Sims Y."/>
            <person name="Smith T.P."/>
            <person name="Tracey A."/>
            <person name="Wood J.M.D."/>
            <person name="Zagrodzka Z.B."/>
            <person name="Johannesson K."/>
            <person name="Butlin R.K."/>
            <person name="Leder E.H."/>
        </authorList>
    </citation>
    <scope>NUCLEOTIDE SEQUENCE [LARGE SCALE GENOMIC DNA]</scope>
    <source>
        <strain evidence="13">Snail1</strain>
        <tissue evidence="13">Muscle</tissue>
    </source>
</reference>
<evidence type="ECO:0000256" key="5">
    <source>
        <dbReference type="ARBA" id="ARBA00015196"/>
    </source>
</evidence>
<evidence type="ECO:0000256" key="7">
    <source>
        <dbReference type="ARBA" id="ARBA00022723"/>
    </source>
</evidence>
<evidence type="ECO:0000313" key="14">
    <source>
        <dbReference type="Proteomes" id="UP001374579"/>
    </source>
</evidence>
<dbReference type="Gene3D" id="1.10.150.210">
    <property type="entry name" value="Phosphoserine phosphatase, domain 2"/>
    <property type="match status" value="1"/>
</dbReference>
<gene>
    <name evidence="13" type="ORF">V1264_020726</name>
</gene>
<dbReference type="GO" id="GO:0006564">
    <property type="term" value="P:L-serine biosynthetic process"/>
    <property type="evidence" value="ECO:0007669"/>
    <property type="project" value="UniProtKB-KW"/>
</dbReference>
<feature type="active site" description="Proton donor" evidence="12">
    <location>
        <position position="26"/>
    </location>
</feature>
<protein>
    <recommendedName>
        <fullName evidence="5">Phosphoserine phosphatase</fullName>
        <ecNumber evidence="4">3.1.3.3</ecNumber>
    </recommendedName>
    <alternativeName>
        <fullName evidence="11">O-phosphoserine phosphohydrolase</fullName>
    </alternativeName>
</protein>
<evidence type="ECO:0000256" key="4">
    <source>
        <dbReference type="ARBA" id="ARBA00012640"/>
    </source>
</evidence>
<comment type="pathway">
    <text evidence="2">Amino-acid biosynthesis; L-serine biosynthesis; L-serine from 3-phospho-D-glycerate: step 3/3.</text>
</comment>
<dbReference type="InterPro" id="IPR050582">
    <property type="entry name" value="HAD-like_SerB"/>
</dbReference>
<dbReference type="SUPFAM" id="SSF56784">
    <property type="entry name" value="HAD-like"/>
    <property type="match status" value="1"/>
</dbReference>
<comment type="caution">
    <text evidence="13">The sequence shown here is derived from an EMBL/GenBank/DDBJ whole genome shotgun (WGS) entry which is preliminary data.</text>
</comment>
<dbReference type="Gene3D" id="3.40.50.1000">
    <property type="entry name" value="HAD superfamily/HAD-like"/>
    <property type="match status" value="1"/>
</dbReference>
<dbReference type="EC" id="3.1.3.3" evidence="4"/>
<sequence>MPSNPCKQAAARSVLQKADAVCFDVDSTVCKDEGLDELAEFCGVGKQVKEWTLRAMGGDVSFREALSERLKIVNPSLEQVESFVASRPPQLSEGIADLVALLQSRNIQVFLVSGGFRRIIEPAAQLLNIPHESIFANRLVFKNGQYSGFDPEEPTSESGGKTRVTGMLKEKFGLKNLVMIGDGATDMEASPPADAFIGYGGNVVRDKVKNNADWFVTDFQELISALQEAKELSS</sequence>
<feature type="active site" description="Nucleophile" evidence="12">
    <location>
        <position position="24"/>
    </location>
</feature>
<dbReference type="Proteomes" id="UP001374579">
    <property type="component" value="Unassembled WGS sequence"/>
</dbReference>
<organism evidence="13 14">
    <name type="scientific">Littorina saxatilis</name>
    <dbReference type="NCBI Taxonomy" id="31220"/>
    <lineage>
        <taxon>Eukaryota</taxon>
        <taxon>Metazoa</taxon>
        <taxon>Spiralia</taxon>
        <taxon>Lophotrochozoa</taxon>
        <taxon>Mollusca</taxon>
        <taxon>Gastropoda</taxon>
        <taxon>Caenogastropoda</taxon>
        <taxon>Littorinimorpha</taxon>
        <taxon>Littorinoidea</taxon>
        <taxon>Littorinidae</taxon>
        <taxon>Littorina</taxon>
    </lineage>
</organism>
<dbReference type="FunFam" id="1.10.150.210:FF:000003">
    <property type="entry name" value="Phosphoserine phosphatase SerB"/>
    <property type="match status" value="1"/>
</dbReference>
<evidence type="ECO:0000256" key="1">
    <source>
        <dbReference type="ARBA" id="ARBA00001946"/>
    </source>
</evidence>
<keyword evidence="8" id="KW-0378">Hydrolase</keyword>
<comment type="cofactor">
    <cofactor evidence="1">
        <name>Mg(2+)</name>
        <dbReference type="ChEBI" id="CHEBI:18420"/>
    </cofactor>
</comment>
<evidence type="ECO:0000313" key="13">
    <source>
        <dbReference type="EMBL" id="KAK7102521.1"/>
    </source>
</evidence>
<dbReference type="PANTHER" id="PTHR43344">
    <property type="entry name" value="PHOSPHOSERINE PHOSPHATASE"/>
    <property type="match status" value="1"/>
</dbReference>
<evidence type="ECO:0000256" key="3">
    <source>
        <dbReference type="ARBA" id="ARBA00009184"/>
    </source>
</evidence>
<dbReference type="AlphaFoldDB" id="A0AAN9BAQ2"/>
<dbReference type="GO" id="GO:0000287">
    <property type="term" value="F:magnesium ion binding"/>
    <property type="evidence" value="ECO:0007669"/>
    <property type="project" value="TreeGrafter"/>
</dbReference>
<dbReference type="InterPro" id="IPR023214">
    <property type="entry name" value="HAD_sf"/>
</dbReference>
<keyword evidence="14" id="KW-1185">Reference proteome</keyword>
<proteinExistence type="inferred from homology"/>
<dbReference type="Pfam" id="PF00702">
    <property type="entry name" value="Hydrolase"/>
    <property type="match status" value="1"/>
</dbReference>
<dbReference type="NCBIfam" id="TIGR01488">
    <property type="entry name" value="HAD-SF-IB"/>
    <property type="match status" value="1"/>
</dbReference>
<dbReference type="InterPro" id="IPR036412">
    <property type="entry name" value="HAD-like_sf"/>
</dbReference>
<evidence type="ECO:0000256" key="2">
    <source>
        <dbReference type="ARBA" id="ARBA00005135"/>
    </source>
</evidence>
<evidence type="ECO:0000256" key="9">
    <source>
        <dbReference type="ARBA" id="ARBA00022842"/>
    </source>
</evidence>
<name>A0AAN9BAQ2_9CAEN</name>
<dbReference type="NCBIfam" id="TIGR00338">
    <property type="entry name" value="serB"/>
    <property type="match status" value="1"/>
</dbReference>